<comment type="caution">
    <text evidence="1">The sequence shown here is derived from an EMBL/GenBank/DDBJ whole genome shotgun (WGS) entry which is preliminary data.</text>
</comment>
<gene>
    <name evidence="1" type="ORF">FJSC11DRAFT_2044</name>
</gene>
<dbReference type="Proteomes" id="UP000004344">
    <property type="component" value="Unassembled WGS sequence"/>
</dbReference>
<evidence type="ECO:0008006" key="3">
    <source>
        <dbReference type="Google" id="ProtNLM"/>
    </source>
</evidence>
<sequence length="60" mass="6522">CDNCNLIADRDVAAAMVMLNYAKGLGTSLSNVDADPLSKNPQLCGGFRKVQQVKRQKPRT</sequence>
<reference evidence="1 2" key="1">
    <citation type="submission" date="2011-09" db="EMBL/GenBank/DDBJ databases">
        <title>The draft genome of Fischerella sp. JSC-11.</title>
        <authorList>
            <consortium name="US DOE Joint Genome Institute (JGI-PGF)"/>
            <person name="Lucas S."/>
            <person name="Han J."/>
            <person name="Lapidus A."/>
            <person name="Cheng J.-F."/>
            <person name="Goodwin L."/>
            <person name="Pitluck S."/>
            <person name="Peters L."/>
            <person name="Land M.L."/>
            <person name="Hauser L."/>
            <person name="Sarkisova S."/>
            <person name="Bryant D.A."/>
            <person name="Brown I."/>
            <person name="Woyke T.J."/>
        </authorList>
    </citation>
    <scope>NUCLEOTIDE SEQUENCE [LARGE SCALE GENOMIC DNA]</scope>
    <source>
        <strain evidence="1 2">JSC-11</strain>
    </source>
</reference>
<dbReference type="AlphaFoldDB" id="G6FT47"/>
<name>G6FT47_9CYAN</name>
<proteinExistence type="predicted"/>
<evidence type="ECO:0000313" key="1">
    <source>
        <dbReference type="EMBL" id="EHC13780.1"/>
    </source>
</evidence>
<evidence type="ECO:0000313" key="2">
    <source>
        <dbReference type="Proteomes" id="UP000004344"/>
    </source>
</evidence>
<protein>
    <recommendedName>
        <fullName evidence="3">Transposase</fullName>
    </recommendedName>
</protein>
<organism evidence="1 2">
    <name type="scientific">Fischerella thermalis JSC-11</name>
    <dbReference type="NCBI Taxonomy" id="741277"/>
    <lineage>
        <taxon>Bacteria</taxon>
        <taxon>Bacillati</taxon>
        <taxon>Cyanobacteriota</taxon>
        <taxon>Cyanophyceae</taxon>
        <taxon>Nostocales</taxon>
        <taxon>Hapalosiphonaceae</taxon>
        <taxon>Fischerella</taxon>
    </lineage>
</organism>
<accession>G6FT47</accession>
<keyword evidence="2" id="KW-1185">Reference proteome</keyword>
<feature type="non-terminal residue" evidence="1">
    <location>
        <position position="1"/>
    </location>
</feature>
<dbReference type="EMBL" id="AGIZ01000006">
    <property type="protein sequence ID" value="EHC13780.1"/>
    <property type="molecule type" value="Genomic_DNA"/>
</dbReference>